<evidence type="ECO:0000256" key="3">
    <source>
        <dbReference type="ARBA" id="ARBA00022827"/>
    </source>
</evidence>
<comment type="cofactor">
    <cofactor evidence="1">
        <name>FAD</name>
        <dbReference type="ChEBI" id="CHEBI:57692"/>
    </cofactor>
</comment>
<dbReference type="PANTHER" id="PTHR46496:SF1">
    <property type="entry name" value="ZEAXANTHIN EPOXIDASE, CHLOROPLASTIC"/>
    <property type="match status" value="1"/>
</dbReference>
<comment type="caution">
    <text evidence="7">The sequence shown here is derived from an EMBL/GenBank/DDBJ whole genome shotgun (WGS) entry which is preliminary data.</text>
</comment>
<protein>
    <submittedName>
        <fullName evidence="7">FAD-dependent monooxygenase</fullName>
    </submittedName>
</protein>
<keyword evidence="8" id="KW-1185">Reference proteome</keyword>
<dbReference type="GO" id="GO:0004497">
    <property type="term" value="F:monooxygenase activity"/>
    <property type="evidence" value="ECO:0007669"/>
    <property type="project" value="UniProtKB-KW"/>
</dbReference>
<dbReference type="RefSeq" id="WP_346093189.1">
    <property type="nucleotide sequence ID" value="NZ_BAABKS010000074.1"/>
</dbReference>
<dbReference type="PRINTS" id="PR00420">
    <property type="entry name" value="RNGMNOXGNASE"/>
</dbReference>
<feature type="region of interest" description="Disordered" evidence="5">
    <location>
        <begin position="130"/>
        <end position="178"/>
    </location>
</feature>
<evidence type="ECO:0000313" key="7">
    <source>
        <dbReference type="EMBL" id="MFD1235412.1"/>
    </source>
</evidence>
<dbReference type="Gene3D" id="3.50.50.60">
    <property type="entry name" value="FAD/NAD(P)-binding domain"/>
    <property type="match status" value="1"/>
</dbReference>
<dbReference type="InterPro" id="IPR036188">
    <property type="entry name" value="FAD/NAD-bd_sf"/>
</dbReference>
<dbReference type="Proteomes" id="UP001597182">
    <property type="component" value="Unassembled WGS sequence"/>
</dbReference>
<organism evidence="7 8">
    <name type="scientific">Pseudonocardia benzenivorans</name>
    <dbReference type="NCBI Taxonomy" id="228005"/>
    <lineage>
        <taxon>Bacteria</taxon>
        <taxon>Bacillati</taxon>
        <taxon>Actinomycetota</taxon>
        <taxon>Actinomycetes</taxon>
        <taxon>Pseudonocardiales</taxon>
        <taxon>Pseudonocardiaceae</taxon>
        <taxon>Pseudonocardia</taxon>
    </lineage>
</organism>
<evidence type="ECO:0000313" key="8">
    <source>
        <dbReference type="Proteomes" id="UP001597182"/>
    </source>
</evidence>
<accession>A0ABW3VK62</accession>
<sequence length="178" mass="18706">MTDGPFETPAAGETLGRGGRFGIAPMPDGRIYWYATASAPADWRVPDERAELIRRFGGRHEPIPALVHAARADAVRRNDILDLAAPLSTLVHGRVALGGDAAHAMTPDLGQGGNQALEDAVTLAALVAREPGSTPRWPATTRRGEHERPRSPAAHGRSAVSPRRAAGCWGSPGTPCSA</sequence>
<evidence type="ECO:0000256" key="1">
    <source>
        <dbReference type="ARBA" id="ARBA00001974"/>
    </source>
</evidence>
<dbReference type="InterPro" id="IPR002938">
    <property type="entry name" value="FAD-bd"/>
</dbReference>
<dbReference type="SUPFAM" id="SSF51905">
    <property type="entry name" value="FAD/NAD(P)-binding domain"/>
    <property type="match status" value="1"/>
</dbReference>
<gene>
    <name evidence="7" type="ORF">ACFQ34_19160</name>
</gene>
<reference evidence="8" key="1">
    <citation type="journal article" date="2019" name="Int. J. Syst. Evol. Microbiol.">
        <title>The Global Catalogue of Microorganisms (GCM) 10K type strain sequencing project: providing services to taxonomists for standard genome sequencing and annotation.</title>
        <authorList>
            <consortium name="The Broad Institute Genomics Platform"/>
            <consortium name="The Broad Institute Genome Sequencing Center for Infectious Disease"/>
            <person name="Wu L."/>
            <person name="Ma J."/>
        </authorList>
    </citation>
    <scope>NUCLEOTIDE SEQUENCE [LARGE SCALE GENOMIC DNA]</scope>
    <source>
        <strain evidence="8">CCUG 49018</strain>
    </source>
</reference>
<keyword evidence="2" id="KW-0285">Flavoprotein</keyword>
<evidence type="ECO:0000256" key="2">
    <source>
        <dbReference type="ARBA" id="ARBA00022630"/>
    </source>
</evidence>
<evidence type="ECO:0000256" key="5">
    <source>
        <dbReference type="SAM" id="MobiDB-lite"/>
    </source>
</evidence>
<keyword evidence="3" id="KW-0274">FAD</keyword>
<dbReference type="EMBL" id="JBHTMB010000161">
    <property type="protein sequence ID" value="MFD1235412.1"/>
    <property type="molecule type" value="Genomic_DNA"/>
</dbReference>
<keyword evidence="4" id="KW-0560">Oxidoreductase</keyword>
<dbReference type="Pfam" id="PF01494">
    <property type="entry name" value="FAD_binding_3"/>
    <property type="match status" value="1"/>
</dbReference>
<proteinExistence type="predicted"/>
<feature type="domain" description="FAD-binding" evidence="6">
    <location>
        <begin position="30"/>
        <end position="128"/>
    </location>
</feature>
<dbReference type="PANTHER" id="PTHR46496">
    <property type="match status" value="1"/>
</dbReference>
<name>A0ABW3VK62_9PSEU</name>
<evidence type="ECO:0000256" key="4">
    <source>
        <dbReference type="ARBA" id="ARBA00023002"/>
    </source>
</evidence>
<evidence type="ECO:0000259" key="6">
    <source>
        <dbReference type="Pfam" id="PF01494"/>
    </source>
</evidence>
<keyword evidence="7" id="KW-0503">Monooxygenase</keyword>